<evidence type="ECO:0000256" key="6">
    <source>
        <dbReference type="ARBA" id="ARBA00022884"/>
    </source>
</evidence>
<dbReference type="GO" id="GO:0001682">
    <property type="term" value="P:tRNA 5'-leader removal"/>
    <property type="evidence" value="ECO:0007669"/>
    <property type="project" value="UniProtKB-UniRule"/>
</dbReference>
<dbReference type="InterPro" id="IPR000100">
    <property type="entry name" value="RNase_P"/>
</dbReference>
<comment type="function">
    <text evidence="1 7">RNaseP catalyzes the removal of the 5'-leader sequence from pre-tRNA to produce the mature 5'-terminus. It can also cleave other RNA substrates such as 4.5S RNA. The protein component plays an auxiliary but essential role in vivo by binding to the 5'-leader sequence and broadening the substrate specificity of the ribozyme.</text>
</comment>
<keyword evidence="10" id="KW-1185">Reference proteome</keyword>
<dbReference type="EMBL" id="REFV01000002">
    <property type="protein sequence ID" value="RMB63241.1"/>
    <property type="molecule type" value="Genomic_DNA"/>
</dbReference>
<dbReference type="InterPro" id="IPR014721">
    <property type="entry name" value="Ribsml_uS5_D2-typ_fold_subgr"/>
</dbReference>
<keyword evidence="3 7" id="KW-0540">Nuclease</keyword>
<evidence type="ECO:0000313" key="9">
    <source>
        <dbReference type="EMBL" id="RMB63241.1"/>
    </source>
</evidence>
<evidence type="ECO:0000313" key="10">
    <source>
        <dbReference type="Proteomes" id="UP000281985"/>
    </source>
</evidence>
<proteinExistence type="inferred from homology"/>
<protein>
    <recommendedName>
        <fullName evidence="7 8">Ribonuclease P protein component</fullName>
        <shortName evidence="7">RNase P protein</shortName>
        <shortName evidence="7">RNaseP protein</shortName>
        <ecNumber evidence="7 8">3.1.26.5</ecNumber>
    </recommendedName>
    <alternativeName>
        <fullName evidence="7">Protein C5</fullName>
    </alternativeName>
</protein>
<dbReference type="Pfam" id="PF00825">
    <property type="entry name" value="Ribonuclease_P"/>
    <property type="match status" value="1"/>
</dbReference>
<dbReference type="RefSeq" id="WP_121916043.1">
    <property type="nucleotide sequence ID" value="NZ_REFV01000002.1"/>
</dbReference>
<dbReference type="GO" id="GO:0000049">
    <property type="term" value="F:tRNA binding"/>
    <property type="evidence" value="ECO:0007669"/>
    <property type="project" value="UniProtKB-UniRule"/>
</dbReference>
<dbReference type="GO" id="GO:0042781">
    <property type="term" value="F:3'-tRNA processing endoribonuclease activity"/>
    <property type="evidence" value="ECO:0007669"/>
    <property type="project" value="TreeGrafter"/>
</dbReference>
<dbReference type="HAMAP" id="MF_00227">
    <property type="entry name" value="RNase_P"/>
    <property type="match status" value="1"/>
</dbReference>
<evidence type="ECO:0000256" key="7">
    <source>
        <dbReference type="HAMAP-Rule" id="MF_00227"/>
    </source>
</evidence>
<gene>
    <name evidence="7 9" type="primary">rnpA</name>
    <name evidence="9" type="ORF">EAX61_02275</name>
</gene>
<dbReference type="NCBIfam" id="TIGR00188">
    <property type="entry name" value="rnpA"/>
    <property type="match status" value="1"/>
</dbReference>
<dbReference type="OrthoDB" id="1524972at2"/>
<dbReference type="AlphaFoldDB" id="A0A3M0GDJ9"/>
<sequence>MRNTYPKREKLKSKKRIERLFEEGRSVKSYPLRMVYLPEELSPETQDLRLQAQVGVSISKRNFKLAVHRNRIKRLMREAYRLNKGVIDTKGTTFVMLIIYTGREELTQHEVSKAMVKLLKRFNDAITPS</sequence>
<evidence type="ECO:0000256" key="8">
    <source>
        <dbReference type="NCBIfam" id="TIGR00188"/>
    </source>
</evidence>
<keyword evidence="5 7" id="KW-0378">Hydrolase</keyword>
<keyword evidence="6 7" id="KW-0694">RNA-binding</keyword>
<evidence type="ECO:0000256" key="2">
    <source>
        <dbReference type="ARBA" id="ARBA00022694"/>
    </source>
</evidence>
<dbReference type="InterPro" id="IPR020568">
    <property type="entry name" value="Ribosomal_Su5_D2-typ_SF"/>
</dbReference>
<dbReference type="PANTHER" id="PTHR33992">
    <property type="entry name" value="RIBONUCLEASE P PROTEIN COMPONENT"/>
    <property type="match status" value="1"/>
</dbReference>
<keyword evidence="4 7" id="KW-0255">Endonuclease</keyword>
<evidence type="ECO:0000256" key="3">
    <source>
        <dbReference type="ARBA" id="ARBA00022722"/>
    </source>
</evidence>
<dbReference type="GO" id="GO:0004526">
    <property type="term" value="F:ribonuclease P activity"/>
    <property type="evidence" value="ECO:0007669"/>
    <property type="project" value="UniProtKB-UniRule"/>
</dbReference>
<dbReference type="Proteomes" id="UP000281985">
    <property type="component" value="Unassembled WGS sequence"/>
</dbReference>
<organism evidence="9 10">
    <name type="scientific">Dokdonia sinensis</name>
    <dbReference type="NCBI Taxonomy" id="2479847"/>
    <lineage>
        <taxon>Bacteria</taxon>
        <taxon>Pseudomonadati</taxon>
        <taxon>Bacteroidota</taxon>
        <taxon>Flavobacteriia</taxon>
        <taxon>Flavobacteriales</taxon>
        <taxon>Flavobacteriaceae</taxon>
        <taxon>Dokdonia</taxon>
    </lineage>
</organism>
<dbReference type="SUPFAM" id="SSF54211">
    <property type="entry name" value="Ribosomal protein S5 domain 2-like"/>
    <property type="match status" value="1"/>
</dbReference>
<comment type="caution">
    <text evidence="9">The sequence shown here is derived from an EMBL/GenBank/DDBJ whole genome shotgun (WGS) entry which is preliminary data.</text>
</comment>
<dbReference type="Gene3D" id="3.30.230.10">
    <property type="match status" value="1"/>
</dbReference>
<evidence type="ECO:0000256" key="5">
    <source>
        <dbReference type="ARBA" id="ARBA00022801"/>
    </source>
</evidence>
<reference evidence="9 10" key="1">
    <citation type="submission" date="2018-10" db="EMBL/GenBank/DDBJ databases">
        <title>Dokdonia luteus sp. nov., isolated from sea water.</title>
        <authorList>
            <person name="Zhou L.Y."/>
            <person name="Du Z.J."/>
        </authorList>
    </citation>
    <scope>NUCLEOTIDE SEQUENCE [LARGE SCALE GENOMIC DNA]</scope>
    <source>
        <strain evidence="9 10">SH27</strain>
    </source>
</reference>
<dbReference type="PROSITE" id="PS00648">
    <property type="entry name" value="RIBONUCLEASE_P"/>
    <property type="match status" value="1"/>
</dbReference>
<evidence type="ECO:0000256" key="1">
    <source>
        <dbReference type="ARBA" id="ARBA00002663"/>
    </source>
</evidence>
<name>A0A3M0GDJ9_9FLAO</name>
<comment type="subunit">
    <text evidence="7">Consists of a catalytic RNA component (M1 or rnpB) and a protein subunit.</text>
</comment>
<comment type="catalytic activity">
    <reaction evidence="7">
        <text>Endonucleolytic cleavage of RNA, removing 5'-extranucleotides from tRNA precursor.</text>
        <dbReference type="EC" id="3.1.26.5"/>
    </reaction>
</comment>
<dbReference type="InterPro" id="IPR020539">
    <property type="entry name" value="RNase_P_CS"/>
</dbReference>
<evidence type="ECO:0000256" key="4">
    <source>
        <dbReference type="ARBA" id="ARBA00022759"/>
    </source>
</evidence>
<accession>A0A3M0GDJ9</accession>
<dbReference type="PANTHER" id="PTHR33992:SF1">
    <property type="entry name" value="RIBONUCLEASE P PROTEIN COMPONENT"/>
    <property type="match status" value="1"/>
</dbReference>
<dbReference type="GO" id="GO:0030677">
    <property type="term" value="C:ribonuclease P complex"/>
    <property type="evidence" value="ECO:0007669"/>
    <property type="project" value="TreeGrafter"/>
</dbReference>
<keyword evidence="2 7" id="KW-0819">tRNA processing</keyword>
<dbReference type="EC" id="3.1.26.5" evidence="7 8"/>
<comment type="similarity">
    <text evidence="7">Belongs to the RnpA family.</text>
</comment>